<dbReference type="EMBL" id="JAZHXI010000009">
    <property type="protein sequence ID" value="KAL2067721.1"/>
    <property type="molecule type" value="Genomic_DNA"/>
</dbReference>
<dbReference type="Proteomes" id="UP001595075">
    <property type="component" value="Unassembled WGS sequence"/>
</dbReference>
<accession>A0ABR4CCP5</accession>
<gene>
    <name evidence="2" type="ORF">VTL71DRAFT_15817</name>
</gene>
<dbReference type="InterPro" id="IPR018535">
    <property type="entry name" value="DUF1996"/>
</dbReference>
<protein>
    <recommendedName>
        <fullName evidence="1">DUF1996 domain-containing protein</fullName>
    </recommendedName>
</protein>
<comment type="caution">
    <text evidence="2">The sequence shown here is derived from an EMBL/GenBank/DDBJ whole genome shotgun (WGS) entry which is preliminary data.</text>
</comment>
<dbReference type="Pfam" id="PF09362">
    <property type="entry name" value="DUF1996"/>
    <property type="match status" value="1"/>
</dbReference>
<dbReference type="PANTHER" id="PTHR43662">
    <property type="match status" value="1"/>
</dbReference>
<evidence type="ECO:0000313" key="3">
    <source>
        <dbReference type="Proteomes" id="UP001595075"/>
    </source>
</evidence>
<feature type="domain" description="DUF1996" evidence="1">
    <location>
        <begin position="141"/>
        <end position="223"/>
    </location>
</feature>
<proteinExistence type="predicted"/>
<evidence type="ECO:0000259" key="1">
    <source>
        <dbReference type="Pfam" id="PF09362"/>
    </source>
</evidence>
<keyword evidence="3" id="KW-1185">Reference proteome</keyword>
<sequence length="318" mass="36196">MITKLQSPIRLRMNQPLRRLSSSERSLSLVPLVSILSRPIQSETFDIFDSIVRMPIRFLLDLKAENPDVLDLNTNSGKSLDHLMNPTGETIYHCRILLRFMEMEDRSPALSFGSSPRSHSVNLNPMQRVTDSLVPLERRPKGAGGFRIELMFPSCWNGKGRTPPDKRSHVACPSQAMTGECKDKNFPIRLPSMLYETIWATNASVGRARSSILSKNQLSQATGATSDVPWSWIRYHWFHSNAALLAASLEATNTSSEEYQALMHKNGLHWTKCDHIPRRPIRDHWFHSKVDLIDQLPWVLLFPKLPKEIQRRGGPKAP</sequence>
<name>A0ABR4CCP5_9HELO</name>
<reference evidence="2 3" key="1">
    <citation type="journal article" date="2024" name="Commun. Biol.">
        <title>Comparative genomic analysis of thermophilic fungi reveals convergent evolutionary adaptations and gene losses.</title>
        <authorList>
            <person name="Steindorff A.S."/>
            <person name="Aguilar-Pontes M.V."/>
            <person name="Robinson A.J."/>
            <person name="Andreopoulos B."/>
            <person name="LaButti K."/>
            <person name="Kuo A."/>
            <person name="Mondo S."/>
            <person name="Riley R."/>
            <person name="Otillar R."/>
            <person name="Haridas S."/>
            <person name="Lipzen A."/>
            <person name="Grimwood J."/>
            <person name="Schmutz J."/>
            <person name="Clum A."/>
            <person name="Reid I.D."/>
            <person name="Moisan M.C."/>
            <person name="Butler G."/>
            <person name="Nguyen T.T.M."/>
            <person name="Dewar K."/>
            <person name="Conant G."/>
            <person name="Drula E."/>
            <person name="Henrissat B."/>
            <person name="Hansel C."/>
            <person name="Singer S."/>
            <person name="Hutchinson M.I."/>
            <person name="de Vries R.P."/>
            <person name="Natvig D.O."/>
            <person name="Powell A.J."/>
            <person name="Tsang A."/>
            <person name="Grigoriev I.V."/>
        </authorList>
    </citation>
    <scope>NUCLEOTIDE SEQUENCE [LARGE SCALE GENOMIC DNA]</scope>
    <source>
        <strain evidence="2 3">CBS 494.80</strain>
    </source>
</reference>
<evidence type="ECO:0000313" key="2">
    <source>
        <dbReference type="EMBL" id="KAL2067721.1"/>
    </source>
</evidence>
<dbReference type="PANTHER" id="PTHR43662:SF7">
    <property type="entry name" value="DUF1996 DOMAIN-CONTAINING PROTEIN"/>
    <property type="match status" value="1"/>
</dbReference>
<organism evidence="2 3">
    <name type="scientific">Oculimacula yallundae</name>
    <dbReference type="NCBI Taxonomy" id="86028"/>
    <lineage>
        <taxon>Eukaryota</taxon>
        <taxon>Fungi</taxon>
        <taxon>Dikarya</taxon>
        <taxon>Ascomycota</taxon>
        <taxon>Pezizomycotina</taxon>
        <taxon>Leotiomycetes</taxon>
        <taxon>Helotiales</taxon>
        <taxon>Ploettnerulaceae</taxon>
        <taxon>Oculimacula</taxon>
    </lineage>
</organism>